<dbReference type="GO" id="GO:0051301">
    <property type="term" value="P:cell division"/>
    <property type="evidence" value="ECO:0007669"/>
    <property type="project" value="UniProtKB-KW"/>
</dbReference>
<evidence type="ECO:0000259" key="17">
    <source>
        <dbReference type="Pfam" id="PF08245"/>
    </source>
</evidence>
<dbReference type="GO" id="GO:0005524">
    <property type="term" value="F:ATP binding"/>
    <property type="evidence" value="ECO:0007669"/>
    <property type="project" value="UniProtKB-UniRule"/>
</dbReference>
<dbReference type="GO" id="GO:0008360">
    <property type="term" value="P:regulation of cell shape"/>
    <property type="evidence" value="ECO:0007669"/>
    <property type="project" value="UniProtKB-KW"/>
</dbReference>
<dbReference type="GO" id="GO:0071555">
    <property type="term" value="P:cell wall organization"/>
    <property type="evidence" value="ECO:0007669"/>
    <property type="project" value="UniProtKB-KW"/>
</dbReference>
<dbReference type="SUPFAM" id="SSF53623">
    <property type="entry name" value="MurD-like peptide ligases, catalytic domain"/>
    <property type="match status" value="1"/>
</dbReference>
<dbReference type="InterPro" id="IPR013221">
    <property type="entry name" value="Mur_ligase_cen"/>
</dbReference>
<feature type="domain" description="Mur ligase central" evidence="17">
    <location>
        <begin position="116"/>
        <end position="305"/>
    </location>
</feature>
<dbReference type="InterPro" id="IPR004101">
    <property type="entry name" value="Mur_ligase_C"/>
</dbReference>
<dbReference type="InterPro" id="IPR000713">
    <property type="entry name" value="Mur_ligase_N"/>
</dbReference>
<proteinExistence type="inferred from homology"/>
<dbReference type="InterPro" id="IPR036565">
    <property type="entry name" value="Mur-like_cat_sf"/>
</dbReference>
<reference evidence="18 19" key="1">
    <citation type="submission" date="2016-10" db="EMBL/GenBank/DDBJ databases">
        <authorList>
            <person name="de Groot N.N."/>
        </authorList>
    </citation>
    <scope>NUCLEOTIDE SEQUENCE [LARGE SCALE GENOMIC DNA]</scope>
    <source>
        <strain evidence="18 19">DSM 3857</strain>
    </source>
</reference>
<dbReference type="PANTHER" id="PTHR43445">
    <property type="entry name" value="UDP-N-ACETYLMURAMATE--L-ALANINE LIGASE-RELATED"/>
    <property type="match status" value="1"/>
</dbReference>
<comment type="catalytic activity">
    <reaction evidence="13 14">
        <text>UDP-N-acetyl-alpha-D-muramate + L-alanine + ATP = UDP-N-acetyl-alpha-D-muramoyl-L-alanine + ADP + phosphate + H(+)</text>
        <dbReference type="Rhea" id="RHEA:23372"/>
        <dbReference type="ChEBI" id="CHEBI:15378"/>
        <dbReference type="ChEBI" id="CHEBI:30616"/>
        <dbReference type="ChEBI" id="CHEBI:43474"/>
        <dbReference type="ChEBI" id="CHEBI:57972"/>
        <dbReference type="ChEBI" id="CHEBI:70757"/>
        <dbReference type="ChEBI" id="CHEBI:83898"/>
        <dbReference type="ChEBI" id="CHEBI:456216"/>
        <dbReference type="EC" id="6.3.2.8"/>
    </reaction>
</comment>
<keyword evidence="4 14" id="KW-0963">Cytoplasm</keyword>
<dbReference type="GO" id="GO:0005737">
    <property type="term" value="C:cytoplasm"/>
    <property type="evidence" value="ECO:0007669"/>
    <property type="project" value="UniProtKB-SubCell"/>
</dbReference>
<evidence type="ECO:0000313" key="19">
    <source>
        <dbReference type="Proteomes" id="UP000198761"/>
    </source>
</evidence>
<dbReference type="PANTHER" id="PTHR43445:SF3">
    <property type="entry name" value="UDP-N-ACETYLMURAMATE--L-ALANINE LIGASE"/>
    <property type="match status" value="1"/>
</dbReference>
<dbReference type="NCBIfam" id="TIGR01082">
    <property type="entry name" value="murC"/>
    <property type="match status" value="1"/>
</dbReference>
<dbReference type="InterPro" id="IPR036615">
    <property type="entry name" value="Mur_ligase_C_dom_sf"/>
</dbReference>
<evidence type="ECO:0000256" key="9">
    <source>
        <dbReference type="ARBA" id="ARBA00022960"/>
    </source>
</evidence>
<evidence type="ECO:0000256" key="10">
    <source>
        <dbReference type="ARBA" id="ARBA00022984"/>
    </source>
</evidence>
<feature type="domain" description="Mur ligase N-terminal catalytic" evidence="15">
    <location>
        <begin position="14"/>
        <end position="110"/>
    </location>
</feature>
<keyword evidence="8 14" id="KW-0067">ATP-binding</keyword>
<evidence type="ECO:0000256" key="1">
    <source>
        <dbReference type="ARBA" id="ARBA00004496"/>
    </source>
</evidence>
<dbReference type="SUPFAM" id="SSF53244">
    <property type="entry name" value="MurD-like peptide ligases, peptide-binding domain"/>
    <property type="match status" value="1"/>
</dbReference>
<keyword evidence="5 14" id="KW-0436">Ligase</keyword>
<dbReference type="GO" id="GO:0008763">
    <property type="term" value="F:UDP-N-acetylmuramate-L-alanine ligase activity"/>
    <property type="evidence" value="ECO:0007669"/>
    <property type="project" value="UniProtKB-UniRule"/>
</dbReference>
<name>A0A1H8HR89_9RHOB</name>
<dbReference type="STRING" id="933059.SAMN04488103_10621"/>
<keyword evidence="9 14" id="KW-0133">Cell shape</keyword>
<evidence type="ECO:0000313" key="18">
    <source>
        <dbReference type="EMBL" id="SEN58567.1"/>
    </source>
</evidence>
<dbReference type="GO" id="GO:0009252">
    <property type="term" value="P:peptidoglycan biosynthetic process"/>
    <property type="evidence" value="ECO:0007669"/>
    <property type="project" value="UniProtKB-UniRule"/>
</dbReference>
<dbReference type="Pfam" id="PF08245">
    <property type="entry name" value="Mur_ligase_M"/>
    <property type="match status" value="1"/>
</dbReference>
<feature type="binding site" evidence="14">
    <location>
        <begin position="118"/>
        <end position="124"/>
    </location>
    <ligand>
        <name>ATP</name>
        <dbReference type="ChEBI" id="CHEBI:30616"/>
    </ligand>
</feature>
<evidence type="ECO:0000259" key="15">
    <source>
        <dbReference type="Pfam" id="PF01225"/>
    </source>
</evidence>
<dbReference type="AlphaFoldDB" id="A0A1H8HR89"/>
<dbReference type="Pfam" id="PF01225">
    <property type="entry name" value="Mur_ligase"/>
    <property type="match status" value="1"/>
</dbReference>
<evidence type="ECO:0000256" key="5">
    <source>
        <dbReference type="ARBA" id="ARBA00022598"/>
    </source>
</evidence>
<dbReference type="InterPro" id="IPR050061">
    <property type="entry name" value="MurCDEF_pg_biosynth"/>
</dbReference>
<keyword evidence="11 14" id="KW-0131">Cell cycle</keyword>
<comment type="subcellular location">
    <subcellularLocation>
        <location evidence="1 14">Cytoplasm</location>
    </subcellularLocation>
</comment>
<evidence type="ECO:0000259" key="16">
    <source>
        <dbReference type="Pfam" id="PF02875"/>
    </source>
</evidence>
<dbReference type="Pfam" id="PF02875">
    <property type="entry name" value="Mur_ligase_C"/>
    <property type="match status" value="1"/>
</dbReference>
<dbReference type="Gene3D" id="3.90.190.20">
    <property type="entry name" value="Mur ligase, C-terminal domain"/>
    <property type="match status" value="1"/>
</dbReference>
<dbReference type="HAMAP" id="MF_00046">
    <property type="entry name" value="MurC"/>
    <property type="match status" value="1"/>
</dbReference>
<protein>
    <recommendedName>
        <fullName evidence="3 14">UDP-N-acetylmuramate--L-alanine ligase</fullName>
        <ecNumber evidence="3 14">6.3.2.8</ecNumber>
    </recommendedName>
    <alternativeName>
        <fullName evidence="14">UDP-N-acetylmuramoyl-L-alanine synthetase</fullName>
    </alternativeName>
</protein>
<dbReference type="Proteomes" id="UP000198761">
    <property type="component" value="Unassembled WGS sequence"/>
</dbReference>
<keyword evidence="10 14" id="KW-0573">Peptidoglycan synthesis</keyword>
<evidence type="ECO:0000256" key="12">
    <source>
        <dbReference type="ARBA" id="ARBA00023316"/>
    </source>
</evidence>
<evidence type="ECO:0000256" key="6">
    <source>
        <dbReference type="ARBA" id="ARBA00022618"/>
    </source>
</evidence>
<dbReference type="Gene3D" id="3.40.50.720">
    <property type="entry name" value="NAD(P)-binding Rossmann-like Domain"/>
    <property type="match status" value="1"/>
</dbReference>
<evidence type="ECO:0000256" key="14">
    <source>
        <dbReference type="HAMAP-Rule" id="MF_00046"/>
    </source>
</evidence>
<keyword evidence="6 14" id="KW-0132">Cell division</keyword>
<dbReference type="UniPathway" id="UPA00219"/>
<dbReference type="EMBL" id="FOCE01000006">
    <property type="protein sequence ID" value="SEN58567.1"/>
    <property type="molecule type" value="Genomic_DNA"/>
</dbReference>
<evidence type="ECO:0000256" key="3">
    <source>
        <dbReference type="ARBA" id="ARBA00012211"/>
    </source>
</evidence>
<dbReference type="InterPro" id="IPR005758">
    <property type="entry name" value="UDP-N-AcMur_Ala_ligase_MurC"/>
</dbReference>
<dbReference type="Gene3D" id="3.40.1190.10">
    <property type="entry name" value="Mur-like, catalytic domain"/>
    <property type="match status" value="1"/>
</dbReference>
<evidence type="ECO:0000256" key="2">
    <source>
        <dbReference type="ARBA" id="ARBA00004752"/>
    </source>
</evidence>
<gene>
    <name evidence="14" type="primary">murC</name>
    <name evidence="18" type="ORF">SAMN04488103_10621</name>
</gene>
<comment type="pathway">
    <text evidence="2 14">Cell wall biogenesis; peptidoglycan biosynthesis.</text>
</comment>
<dbReference type="RefSeq" id="WP_091301529.1">
    <property type="nucleotide sequence ID" value="NZ_FOCE01000006.1"/>
</dbReference>
<evidence type="ECO:0000256" key="4">
    <source>
        <dbReference type="ARBA" id="ARBA00022490"/>
    </source>
</evidence>
<keyword evidence="19" id="KW-1185">Reference proteome</keyword>
<evidence type="ECO:0000256" key="8">
    <source>
        <dbReference type="ARBA" id="ARBA00022840"/>
    </source>
</evidence>
<evidence type="ECO:0000256" key="13">
    <source>
        <dbReference type="ARBA" id="ARBA00047833"/>
    </source>
</evidence>
<dbReference type="EC" id="6.3.2.8" evidence="3 14"/>
<sequence length="475" mass="50643">MNAATKLPGELGPIHFVGIGGIGMSGIAEVLMTLGYRVQGSDAKASKITDRLVSLGAAVFEGQRAENIGDAAVVVISSAIKKGNPELEEARRRGLPVVRRAEMLAELMRLKSNIAIAGTHGKTTTTTMVATLLDRGGFDPTVINGGIIHAYGSNARAGAGEWMVVEADESDGSFNRLPATIAIVTNIDPEHMEHWHTFDALRKGFYDFVSNVPFYGLAVCCTDHPEVQALVGRVTDRRIVTFGFNAQADVRALNLRYENGTAHFDVALQGEGLDEAGNPSLIEGCTLPMPGDHNVSNALSAIAVARHLGMKKDEIRAALAAFGGVNRRFTKVGEVNGVTIIDDYGHHPVEIAAVLRAARQATKGRVIAVHQPHRYTRLSNLFDDFCTCFNEADVVAIAEVYAAGEEPIPGASRDDLVAGLIAHGHRHARALVSEDDLERLVREQARPGDMVVCLGAGTISAWANGLPARLAVKAA</sequence>
<dbReference type="SUPFAM" id="SSF51984">
    <property type="entry name" value="MurCD N-terminal domain"/>
    <property type="match status" value="1"/>
</dbReference>
<evidence type="ECO:0000256" key="7">
    <source>
        <dbReference type="ARBA" id="ARBA00022741"/>
    </source>
</evidence>
<keyword evidence="12 14" id="KW-0961">Cell wall biogenesis/degradation</keyword>
<dbReference type="OrthoDB" id="9804126at2"/>
<evidence type="ECO:0000256" key="11">
    <source>
        <dbReference type="ARBA" id="ARBA00023306"/>
    </source>
</evidence>
<organism evidence="18 19">
    <name type="scientific">Gemmobacter aquatilis</name>
    <dbReference type="NCBI Taxonomy" id="933059"/>
    <lineage>
        <taxon>Bacteria</taxon>
        <taxon>Pseudomonadati</taxon>
        <taxon>Pseudomonadota</taxon>
        <taxon>Alphaproteobacteria</taxon>
        <taxon>Rhodobacterales</taxon>
        <taxon>Paracoccaceae</taxon>
        <taxon>Gemmobacter</taxon>
    </lineage>
</organism>
<keyword evidence="7 14" id="KW-0547">Nucleotide-binding</keyword>
<comment type="function">
    <text evidence="14">Cell wall formation.</text>
</comment>
<feature type="domain" description="Mur ligase C-terminal" evidence="16">
    <location>
        <begin position="327"/>
        <end position="457"/>
    </location>
</feature>
<accession>A0A1H8HR89</accession>
<comment type="similarity">
    <text evidence="14">Belongs to the MurCDEF family.</text>
</comment>